<gene>
    <name evidence="1" type="ORF">N1851_024508</name>
</gene>
<accession>A0AA47MF72</accession>
<dbReference type="AlphaFoldDB" id="A0AA47MF72"/>
<comment type="caution">
    <text evidence="1">The sequence shown here is derived from an EMBL/GenBank/DDBJ whole genome shotgun (WGS) entry which is preliminary data.</text>
</comment>
<name>A0AA47MF72_MERPO</name>
<dbReference type="Proteomes" id="UP001174136">
    <property type="component" value="Unassembled WGS sequence"/>
</dbReference>
<sequence length="414" mass="46468">MQLDVKEPPVFRGDNSDKCSVREWVEIVEMYFVKRNIPAHQQSQDILARLMGKARDVVKVTLCHNPSLDKTPELIFDLLKQHFAFSELFYAQVGVNDTVELKGMIDSGSMTCTLIEEAECSLREAGVLVGEPQSAERIVLVGCGGKQTRPKGIYDLTLTVYGVRCIVPVIVVPGQPDELIIGSNVLKHLMRVMKGSDDYWKLVSTGCKHSILDYKHFLDMMSCTTRWRGDKVPDKIGTVKLPRAVTPLPQREHLVWGKLPSNVPVSPGSTIIVEPCTSKSRPRDILVGRVITPMWGDRWVPMKVTNLSSKSITLKRNSKVADVSPCLAVEDLDIRQGSCKMENRAPDRVDRPAASDADLKDRLSNLGLSDLDIDSCHASFHSKRELVELIEEYEDIFSRLWRSYRVRTPHSSDG</sequence>
<protein>
    <submittedName>
        <fullName evidence="1">Uncharacterized protein</fullName>
    </submittedName>
</protein>
<dbReference type="EMBL" id="JAOPHQ010004558">
    <property type="protein sequence ID" value="KAK0138964.1"/>
    <property type="molecule type" value="Genomic_DNA"/>
</dbReference>
<proteinExistence type="predicted"/>
<reference evidence="1" key="1">
    <citation type="journal article" date="2023" name="Front. Mar. Sci.">
        <title>A new Merluccius polli reference genome to investigate the effects of global change in West African waters.</title>
        <authorList>
            <person name="Mateo J.L."/>
            <person name="Blanco-Fernandez C."/>
            <person name="Garcia-Vazquez E."/>
            <person name="Machado-Schiaffino G."/>
        </authorList>
    </citation>
    <scope>NUCLEOTIDE SEQUENCE</scope>
    <source>
        <strain evidence="1">C29</strain>
        <tissue evidence="1">Fin</tissue>
    </source>
</reference>
<evidence type="ECO:0000313" key="1">
    <source>
        <dbReference type="EMBL" id="KAK0138964.1"/>
    </source>
</evidence>
<organism evidence="1 2">
    <name type="scientific">Merluccius polli</name>
    <name type="common">Benguela hake</name>
    <name type="synonym">Merluccius cadenati</name>
    <dbReference type="NCBI Taxonomy" id="89951"/>
    <lineage>
        <taxon>Eukaryota</taxon>
        <taxon>Metazoa</taxon>
        <taxon>Chordata</taxon>
        <taxon>Craniata</taxon>
        <taxon>Vertebrata</taxon>
        <taxon>Euteleostomi</taxon>
        <taxon>Actinopterygii</taxon>
        <taxon>Neopterygii</taxon>
        <taxon>Teleostei</taxon>
        <taxon>Neoteleostei</taxon>
        <taxon>Acanthomorphata</taxon>
        <taxon>Zeiogadaria</taxon>
        <taxon>Gadariae</taxon>
        <taxon>Gadiformes</taxon>
        <taxon>Gadoidei</taxon>
        <taxon>Merlucciidae</taxon>
        <taxon>Merluccius</taxon>
    </lineage>
</organism>
<evidence type="ECO:0000313" key="2">
    <source>
        <dbReference type="Proteomes" id="UP001174136"/>
    </source>
</evidence>
<keyword evidence="2" id="KW-1185">Reference proteome</keyword>